<evidence type="ECO:0000313" key="1">
    <source>
        <dbReference type="EMBL" id="QZE15021.1"/>
    </source>
</evidence>
<evidence type="ECO:0000313" key="2">
    <source>
        <dbReference type="Proteomes" id="UP000826212"/>
    </source>
</evidence>
<name>A0AC61NHB6_9BACT</name>
<protein>
    <submittedName>
        <fullName evidence="1">Uncharacterized protein</fullName>
    </submittedName>
</protein>
<dbReference type="Proteomes" id="UP000826212">
    <property type="component" value="Chromosome"/>
</dbReference>
<dbReference type="EMBL" id="CP081303">
    <property type="protein sequence ID" value="QZE15021.1"/>
    <property type="molecule type" value="Genomic_DNA"/>
</dbReference>
<proteinExistence type="predicted"/>
<organism evidence="1 2">
    <name type="scientific">Halosquirtibacter laminarini</name>
    <dbReference type="NCBI Taxonomy" id="3374600"/>
    <lineage>
        <taxon>Bacteria</taxon>
        <taxon>Pseudomonadati</taxon>
        <taxon>Bacteroidota</taxon>
        <taxon>Bacteroidia</taxon>
        <taxon>Marinilabiliales</taxon>
        <taxon>Prolixibacteraceae</taxon>
        <taxon>Halosquirtibacter</taxon>
    </lineage>
</organism>
<gene>
    <name evidence="1" type="ORF">K4L44_04110</name>
</gene>
<sequence>MSTKSNHDIAIQQIGLGCAMGATYAEEGGALNAGLEYGKDVCSSLFVGMGCFGAQATLTTGGAASANPVGAAYWIATGAVGL</sequence>
<reference evidence="1" key="1">
    <citation type="submission" date="2021-08" db="EMBL/GenBank/DDBJ databases">
        <title>Novel anaerobic bacterium isolated from sea squirt in East Sea, Republic of Korea.</title>
        <authorList>
            <person name="Nguyen T.H."/>
            <person name="Li Z."/>
            <person name="Lee Y.-J."/>
            <person name="Ko J."/>
            <person name="Kim S.-G."/>
        </authorList>
    </citation>
    <scope>NUCLEOTIDE SEQUENCE</scope>
    <source>
        <strain evidence="1">KCTC 25031</strain>
    </source>
</reference>
<keyword evidence="2" id="KW-1185">Reference proteome</keyword>
<accession>A0AC61NHB6</accession>